<protein>
    <submittedName>
        <fullName evidence="1">Uncharacterized protein</fullName>
    </submittedName>
</protein>
<comment type="caution">
    <text evidence="1">The sequence shown here is derived from an EMBL/GenBank/DDBJ whole genome shotgun (WGS) entry which is preliminary data.</text>
</comment>
<dbReference type="EMBL" id="BGPR01009433">
    <property type="protein sequence ID" value="GBN39994.1"/>
    <property type="molecule type" value="Genomic_DNA"/>
</dbReference>
<organism evidence="1 2">
    <name type="scientific">Araneus ventricosus</name>
    <name type="common">Orbweaver spider</name>
    <name type="synonym">Epeira ventricosa</name>
    <dbReference type="NCBI Taxonomy" id="182803"/>
    <lineage>
        <taxon>Eukaryota</taxon>
        <taxon>Metazoa</taxon>
        <taxon>Ecdysozoa</taxon>
        <taxon>Arthropoda</taxon>
        <taxon>Chelicerata</taxon>
        <taxon>Arachnida</taxon>
        <taxon>Araneae</taxon>
        <taxon>Araneomorphae</taxon>
        <taxon>Entelegynae</taxon>
        <taxon>Araneoidea</taxon>
        <taxon>Araneidae</taxon>
        <taxon>Araneus</taxon>
    </lineage>
</organism>
<dbReference type="Proteomes" id="UP000499080">
    <property type="component" value="Unassembled WGS sequence"/>
</dbReference>
<proteinExistence type="predicted"/>
<evidence type="ECO:0000313" key="1">
    <source>
        <dbReference type="EMBL" id="GBN39994.1"/>
    </source>
</evidence>
<evidence type="ECO:0000313" key="2">
    <source>
        <dbReference type="Proteomes" id="UP000499080"/>
    </source>
</evidence>
<sequence>MDYDLHETSEEKFPSRWAMDFKISDRNDLVVKSRAGHLIVPGSNADTHQTSAEYTRLVCVKPDGEGESSARWCGEKAWRLGTSLGASLADTGFEIPRSTLVFFSNEMLMYLS</sequence>
<dbReference type="AlphaFoldDB" id="A0A4Y2NMB9"/>
<reference evidence="1 2" key="1">
    <citation type="journal article" date="2019" name="Sci. Rep.">
        <title>Orb-weaving spider Araneus ventricosus genome elucidates the spidroin gene catalogue.</title>
        <authorList>
            <person name="Kono N."/>
            <person name="Nakamura H."/>
            <person name="Ohtoshi R."/>
            <person name="Moran D.A.P."/>
            <person name="Shinohara A."/>
            <person name="Yoshida Y."/>
            <person name="Fujiwara M."/>
            <person name="Mori M."/>
            <person name="Tomita M."/>
            <person name="Arakawa K."/>
        </authorList>
    </citation>
    <scope>NUCLEOTIDE SEQUENCE [LARGE SCALE GENOMIC DNA]</scope>
</reference>
<gene>
    <name evidence="1" type="ORF">AVEN_56644_1</name>
</gene>
<keyword evidence="2" id="KW-1185">Reference proteome</keyword>
<name>A0A4Y2NMB9_ARAVE</name>
<accession>A0A4Y2NMB9</accession>